<dbReference type="InterPro" id="IPR027235">
    <property type="entry name" value="PFD2"/>
</dbReference>
<sequence>MSTAASSTAAAPQLSEQQATQRFQALRSEMTGIAQKIGEIESEGEEHRAVVDTLKAAQKVDPTRKCFRLIGGVLVERSVADVVPALEANLTSLRQVLESLVAQYKGKEEQIAALQKQLSSAA</sequence>
<dbReference type="InterPro" id="IPR009053">
    <property type="entry name" value="Prefoldin"/>
</dbReference>
<comment type="similarity">
    <text evidence="1">Belongs to the prefoldin subunit beta family.</text>
</comment>
<dbReference type="GO" id="GO:0006457">
    <property type="term" value="P:protein folding"/>
    <property type="evidence" value="ECO:0007669"/>
    <property type="project" value="InterPro"/>
</dbReference>
<name>A0A316ZI48_9BASI</name>
<feature type="coiled-coil region" evidence="3">
    <location>
        <begin position="90"/>
        <end position="117"/>
    </location>
</feature>
<evidence type="ECO:0000313" key="6">
    <source>
        <dbReference type="Proteomes" id="UP000245946"/>
    </source>
</evidence>
<dbReference type="PANTHER" id="PTHR13303">
    <property type="entry name" value="PREFOLDIN SUBUNIT 2"/>
    <property type="match status" value="1"/>
</dbReference>
<dbReference type="InterPro" id="IPR002777">
    <property type="entry name" value="PFD_beta-like"/>
</dbReference>
<organism evidence="5 6">
    <name type="scientific">Tilletiopsis washingtonensis</name>
    <dbReference type="NCBI Taxonomy" id="58919"/>
    <lineage>
        <taxon>Eukaryota</taxon>
        <taxon>Fungi</taxon>
        <taxon>Dikarya</taxon>
        <taxon>Basidiomycota</taxon>
        <taxon>Ustilaginomycotina</taxon>
        <taxon>Exobasidiomycetes</taxon>
        <taxon>Entylomatales</taxon>
        <taxon>Entylomatales incertae sedis</taxon>
        <taxon>Tilletiopsis</taxon>
    </lineage>
</organism>
<dbReference type="AlphaFoldDB" id="A0A316ZI48"/>
<reference evidence="5 6" key="1">
    <citation type="journal article" date="2018" name="Mol. Biol. Evol.">
        <title>Broad Genomic Sampling Reveals a Smut Pathogenic Ancestry of the Fungal Clade Ustilaginomycotina.</title>
        <authorList>
            <person name="Kijpornyongpan T."/>
            <person name="Mondo S.J."/>
            <person name="Barry K."/>
            <person name="Sandor L."/>
            <person name="Lee J."/>
            <person name="Lipzen A."/>
            <person name="Pangilinan J."/>
            <person name="LaButti K."/>
            <person name="Hainaut M."/>
            <person name="Henrissat B."/>
            <person name="Grigoriev I.V."/>
            <person name="Spatafora J.W."/>
            <person name="Aime M.C."/>
        </authorList>
    </citation>
    <scope>NUCLEOTIDE SEQUENCE [LARGE SCALE GENOMIC DNA]</scope>
    <source>
        <strain evidence="5 6">MCA 4186</strain>
    </source>
</reference>
<dbReference type="Pfam" id="PF01920">
    <property type="entry name" value="Prefoldin_2"/>
    <property type="match status" value="1"/>
</dbReference>
<dbReference type="GO" id="GO:0016272">
    <property type="term" value="C:prefoldin complex"/>
    <property type="evidence" value="ECO:0007669"/>
    <property type="project" value="InterPro"/>
</dbReference>
<evidence type="ECO:0000313" key="5">
    <source>
        <dbReference type="EMBL" id="PWO00719.1"/>
    </source>
</evidence>
<dbReference type="Proteomes" id="UP000245946">
    <property type="component" value="Unassembled WGS sequence"/>
</dbReference>
<evidence type="ECO:0000256" key="3">
    <source>
        <dbReference type="SAM" id="Coils"/>
    </source>
</evidence>
<dbReference type="EMBL" id="KZ819284">
    <property type="protein sequence ID" value="PWO00719.1"/>
    <property type="molecule type" value="Genomic_DNA"/>
</dbReference>
<evidence type="ECO:0000256" key="1">
    <source>
        <dbReference type="ARBA" id="ARBA00008045"/>
    </source>
</evidence>
<protein>
    <submittedName>
        <fullName evidence="5">Prefoldin beta-like protein</fullName>
    </submittedName>
</protein>
<dbReference type="SUPFAM" id="SSF46579">
    <property type="entry name" value="Prefoldin"/>
    <property type="match status" value="1"/>
</dbReference>
<dbReference type="CDD" id="cd23163">
    <property type="entry name" value="Prefoldin_2"/>
    <property type="match status" value="1"/>
</dbReference>
<keyword evidence="3" id="KW-0175">Coiled coil</keyword>
<dbReference type="OrthoDB" id="29646at2759"/>
<accession>A0A316ZI48</accession>
<dbReference type="GeneID" id="37271386"/>
<keyword evidence="2" id="KW-0143">Chaperone</keyword>
<keyword evidence="6" id="KW-1185">Reference proteome</keyword>
<feature type="compositionally biased region" description="Low complexity" evidence="4">
    <location>
        <begin position="1"/>
        <end position="11"/>
    </location>
</feature>
<dbReference type="STRING" id="58919.A0A316ZI48"/>
<dbReference type="RefSeq" id="XP_025600997.1">
    <property type="nucleotide sequence ID" value="XM_025743842.1"/>
</dbReference>
<proteinExistence type="inferred from homology"/>
<dbReference type="GO" id="GO:0051082">
    <property type="term" value="F:unfolded protein binding"/>
    <property type="evidence" value="ECO:0007669"/>
    <property type="project" value="InterPro"/>
</dbReference>
<gene>
    <name evidence="5" type="ORF">FA09DRAFT_336129</name>
</gene>
<dbReference type="FunFam" id="1.10.287.370:FF:000002">
    <property type="entry name" value="Prefoldin subunit 2"/>
    <property type="match status" value="1"/>
</dbReference>
<evidence type="ECO:0000256" key="2">
    <source>
        <dbReference type="ARBA" id="ARBA00023186"/>
    </source>
</evidence>
<feature type="region of interest" description="Disordered" evidence="4">
    <location>
        <begin position="1"/>
        <end position="20"/>
    </location>
</feature>
<evidence type="ECO:0000256" key="4">
    <source>
        <dbReference type="SAM" id="MobiDB-lite"/>
    </source>
</evidence>
<dbReference type="Gene3D" id="1.10.287.370">
    <property type="match status" value="1"/>
</dbReference>